<keyword evidence="3" id="KW-0539">Nucleus</keyword>
<accession>F2UNV5</accession>
<dbReference type="Pfam" id="PF04005">
    <property type="entry name" value="Hus1"/>
    <property type="match status" value="1"/>
</dbReference>
<gene>
    <name evidence="5" type="ORF">PTSG_09724</name>
</gene>
<keyword evidence="6" id="KW-1185">Reference proteome</keyword>
<evidence type="ECO:0000256" key="1">
    <source>
        <dbReference type="ARBA" id="ARBA00004123"/>
    </source>
</evidence>
<protein>
    <recommendedName>
        <fullName evidence="4">Checkpoint protein</fullName>
    </recommendedName>
</protein>
<dbReference type="PIRSF" id="PIRSF011312">
    <property type="entry name" value="Cell_cycle_HUS1"/>
    <property type="match status" value="1"/>
</dbReference>
<dbReference type="EMBL" id="GL832985">
    <property type="protein sequence ID" value="EGD79310.1"/>
    <property type="molecule type" value="Genomic_DNA"/>
</dbReference>
<dbReference type="GO" id="GO:0030896">
    <property type="term" value="C:checkpoint clamp complex"/>
    <property type="evidence" value="ECO:0007669"/>
    <property type="project" value="InterPro"/>
</dbReference>
<dbReference type="GO" id="GO:0000724">
    <property type="term" value="P:double-strand break repair via homologous recombination"/>
    <property type="evidence" value="ECO:0007669"/>
    <property type="project" value="TreeGrafter"/>
</dbReference>
<dbReference type="Proteomes" id="UP000007799">
    <property type="component" value="Unassembled WGS sequence"/>
</dbReference>
<reference evidence="5" key="1">
    <citation type="submission" date="2009-08" db="EMBL/GenBank/DDBJ databases">
        <title>Annotation of Salpingoeca rosetta.</title>
        <authorList>
            <consortium name="The Broad Institute Genome Sequencing Platform"/>
            <person name="Russ C."/>
            <person name="Cuomo C."/>
            <person name="Burger G."/>
            <person name="Gray M.W."/>
            <person name="Holland P.W.H."/>
            <person name="King N."/>
            <person name="Lang F.B.F."/>
            <person name="Roger A.J."/>
            <person name="Ruiz-Trillo I."/>
            <person name="Young S.K."/>
            <person name="Zeng Q."/>
            <person name="Gargeya S."/>
            <person name="Alvarado L."/>
            <person name="Berlin A."/>
            <person name="Chapman S.B."/>
            <person name="Chen Z."/>
            <person name="Freedman E."/>
            <person name="Gellesch M."/>
            <person name="Goldberg J."/>
            <person name="Griggs A."/>
            <person name="Gujja S."/>
            <person name="Heilman E."/>
            <person name="Heiman D."/>
            <person name="Howarth C."/>
            <person name="Mehta T."/>
            <person name="Neiman D."/>
            <person name="Pearson M."/>
            <person name="Roberts A."/>
            <person name="Saif S."/>
            <person name="Shea T."/>
            <person name="Shenoy N."/>
            <person name="Sisk P."/>
            <person name="Stolte C."/>
            <person name="Sykes S."/>
            <person name="White J."/>
            <person name="Yandava C."/>
            <person name="Haas B."/>
            <person name="Nusbaum C."/>
            <person name="Birren B."/>
        </authorList>
    </citation>
    <scope>NUCLEOTIDE SEQUENCE [LARGE SCALE GENOMIC DNA]</scope>
    <source>
        <strain evidence="5">ATCC 50818</strain>
    </source>
</reference>
<dbReference type="STRING" id="946362.F2UNV5"/>
<name>F2UNV5_SALR5</name>
<dbReference type="GO" id="GO:0033314">
    <property type="term" value="P:mitotic DNA replication checkpoint signaling"/>
    <property type="evidence" value="ECO:0007669"/>
    <property type="project" value="TreeGrafter"/>
</dbReference>
<dbReference type="eggNOG" id="KOG3999">
    <property type="taxonomic scope" value="Eukaryota"/>
</dbReference>
<dbReference type="GO" id="GO:0005730">
    <property type="term" value="C:nucleolus"/>
    <property type="evidence" value="ECO:0007669"/>
    <property type="project" value="InterPro"/>
</dbReference>
<dbReference type="OrthoDB" id="10063861at2759"/>
<evidence type="ECO:0000313" key="5">
    <source>
        <dbReference type="EMBL" id="EGD79310.1"/>
    </source>
</evidence>
<dbReference type="KEGG" id="sre:PTSG_09724"/>
<dbReference type="InterPro" id="IPR007150">
    <property type="entry name" value="HUS1/Mec3"/>
</dbReference>
<evidence type="ECO:0000256" key="2">
    <source>
        <dbReference type="ARBA" id="ARBA00005563"/>
    </source>
</evidence>
<dbReference type="InterPro" id="IPR016580">
    <property type="entry name" value="HUS1"/>
</dbReference>
<dbReference type="GO" id="GO:0035861">
    <property type="term" value="C:site of double-strand break"/>
    <property type="evidence" value="ECO:0007669"/>
    <property type="project" value="TreeGrafter"/>
</dbReference>
<comment type="subcellular location">
    <subcellularLocation>
        <location evidence="1">Nucleus</location>
    </subcellularLocation>
</comment>
<dbReference type="InParanoid" id="F2UNV5"/>
<dbReference type="GeneID" id="16069621"/>
<dbReference type="OMA" id="QVRVDNR"/>
<dbReference type="PANTHER" id="PTHR12900:SF0">
    <property type="entry name" value="CHECKPOINT PROTEIN"/>
    <property type="match status" value="1"/>
</dbReference>
<proteinExistence type="inferred from homology"/>
<dbReference type="FunCoup" id="F2UNV5">
    <property type="interactions" value="1369"/>
</dbReference>
<dbReference type="GO" id="GO:0000723">
    <property type="term" value="P:telomere maintenance"/>
    <property type="evidence" value="ECO:0007669"/>
    <property type="project" value="TreeGrafter"/>
</dbReference>
<dbReference type="GO" id="GO:0006289">
    <property type="term" value="P:nucleotide-excision repair"/>
    <property type="evidence" value="ECO:0007669"/>
    <property type="project" value="TreeGrafter"/>
</dbReference>
<dbReference type="Gene3D" id="3.70.10.10">
    <property type="match status" value="1"/>
</dbReference>
<sequence>MRFRARMTNAKNVATLTNIVTVFQKACNFKQTCLRITPSRLHFTVDEDSLSDSERIWIEVLQANLFESFAVQSLHPRSEVLLQFNLDHFARALRSASNCHDLVIKLAKKQNTPYLTFKIGTMSSTGMTRQIVQDVPVLVRPADDIDAIMPPDLPIPDVNIYMPDIKLLRNIVDRMKAIAQDITVRANMRGELELLVQSEIVTVKTCFNNLDNPLWRDNQTPTHPRPPGAFASAKISARKIAQFIGGACLGDSNNLLLSIGSRNVILFLLHDDLTLTFMLPILS</sequence>
<dbReference type="RefSeq" id="XP_004989079.1">
    <property type="nucleotide sequence ID" value="XM_004989022.1"/>
</dbReference>
<evidence type="ECO:0000256" key="3">
    <source>
        <dbReference type="ARBA" id="ARBA00023242"/>
    </source>
</evidence>
<organism evidence="6">
    <name type="scientific">Salpingoeca rosetta (strain ATCC 50818 / BSB-021)</name>
    <dbReference type="NCBI Taxonomy" id="946362"/>
    <lineage>
        <taxon>Eukaryota</taxon>
        <taxon>Choanoflagellata</taxon>
        <taxon>Craspedida</taxon>
        <taxon>Salpingoecidae</taxon>
        <taxon>Salpingoeca</taxon>
    </lineage>
</organism>
<dbReference type="GO" id="GO:0044778">
    <property type="term" value="P:meiotic DNA integrity checkpoint signaling"/>
    <property type="evidence" value="ECO:0007669"/>
    <property type="project" value="TreeGrafter"/>
</dbReference>
<dbReference type="GO" id="GO:0031573">
    <property type="term" value="P:mitotic intra-S DNA damage checkpoint signaling"/>
    <property type="evidence" value="ECO:0007669"/>
    <property type="project" value="TreeGrafter"/>
</dbReference>
<evidence type="ECO:0000256" key="4">
    <source>
        <dbReference type="PIRNR" id="PIRNR011312"/>
    </source>
</evidence>
<dbReference type="PANTHER" id="PTHR12900">
    <property type="entry name" value="MITOTIC AND DNA DAMAGE CHECKPOINT PROTEIN HUS1"/>
    <property type="match status" value="1"/>
</dbReference>
<evidence type="ECO:0000313" key="6">
    <source>
        <dbReference type="Proteomes" id="UP000007799"/>
    </source>
</evidence>
<comment type="similarity">
    <text evidence="2 4">Belongs to the HUS1 family.</text>
</comment>
<dbReference type="AlphaFoldDB" id="F2UNV5"/>